<keyword evidence="1" id="KW-1133">Transmembrane helix</keyword>
<sequence length="145" mass="15790">MVGFALATPLLGAPSGRGSERPNRLTFNLMATVGLLMLMFTFVAATIEDIKDDRRFISYNGKRHHHHLSVNVIYGRVQHRSGDPSVSGGRATGPHNCIPVQLPSPGFGTFPNTGLAWYRCPIAMYGRLCSVAGPELGRTREKEAP</sequence>
<protein>
    <submittedName>
        <fullName evidence="2">Uncharacterized protein</fullName>
    </submittedName>
</protein>
<dbReference type="AlphaFoldDB" id="A0A8W7PSI9"/>
<dbReference type="EnsemblMetazoa" id="ACOM037032-RA">
    <property type="protein sequence ID" value="ACOM037032-PA.1"/>
    <property type="gene ID" value="ACOM037032"/>
</dbReference>
<name>A0A8W7PSI9_ANOCL</name>
<evidence type="ECO:0000256" key="1">
    <source>
        <dbReference type="SAM" id="Phobius"/>
    </source>
</evidence>
<reference evidence="2" key="1">
    <citation type="submission" date="2022-08" db="UniProtKB">
        <authorList>
            <consortium name="EnsemblMetazoa"/>
        </authorList>
    </citation>
    <scope>IDENTIFICATION</scope>
</reference>
<feature type="transmembrane region" description="Helical" evidence="1">
    <location>
        <begin position="28"/>
        <end position="47"/>
    </location>
</feature>
<keyword evidence="1" id="KW-0812">Transmembrane</keyword>
<evidence type="ECO:0000313" key="2">
    <source>
        <dbReference type="EnsemblMetazoa" id="ACOM037032-PA.1"/>
    </source>
</evidence>
<accession>A0A8W7PSI9</accession>
<dbReference type="Proteomes" id="UP000075882">
    <property type="component" value="Unassembled WGS sequence"/>
</dbReference>
<keyword evidence="1" id="KW-0472">Membrane</keyword>
<organism evidence="2">
    <name type="scientific">Anopheles coluzzii</name>
    <name type="common">African malaria mosquito</name>
    <dbReference type="NCBI Taxonomy" id="1518534"/>
    <lineage>
        <taxon>Eukaryota</taxon>
        <taxon>Metazoa</taxon>
        <taxon>Ecdysozoa</taxon>
        <taxon>Arthropoda</taxon>
        <taxon>Hexapoda</taxon>
        <taxon>Insecta</taxon>
        <taxon>Pterygota</taxon>
        <taxon>Neoptera</taxon>
        <taxon>Endopterygota</taxon>
        <taxon>Diptera</taxon>
        <taxon>Nematocera</taxon>
        <taxon>Culicoidea</taxon>
        <taxon>Culicidae</taxon>
        <taxon>Anophelinae</taxon>
        <taxon>Anopheles</taxon>
    </lineage>
</organism>
<proteinExistence type="predicted"/>